<dbReference type="EMBL" id="ML213503">
    <property type="protein sequence ID" value="TFK57409.1"/>
    <property type="molecule type" value="Genomic_DNA"/>
</dbReference>
<keyword evidence="3" id="KW-1185">Reference proteome</keyword>
<gene>
    <name evidence="2" type="ORF">OE88DRAFT_1651110</name>
</gene>
<dbReference type="AlphaFoldDB" id="A0A5C3NHM0"/>
<evidence type="ECO:0008006" key="4">
    <source>
        <dbReference type="Google" id="ProtNLM"/>
    </source>
</evidence>
<dbReference type="STRING" id="5364.A0A5C3NHM0"/>
<dbReference type="Proteomes" id="UP000305948">
    <property type="component" value="Unassembled WGS sequence"/>
</dbReference>
<name>A0A5C3NHM0_9AGAM</name>
<protein>
    <recommendedName>
        <fullName evidence="4">F-box domain-containing protein</fullName>
    </recommendedName>
</protein>
<evidence type="ECO:0000313" key="3">
    <source>
        <dbReference type="Proteomes" id="UP000305948"/>
    </source>
</evidence>
<evidence type="ECO:0000313" key="2">
    <source>
        <dbReference type="EMBL" id="TFK57409.1"/>
    </source>
</evidence>
<proteinExistence type="predicted"/>
<dbReference type="Gene3D" id="3.80.10.10">
    <property type="entry name" value="Ribonuclease Inhibitor"/>
    <property type="match status" value="1"/>
</dbReference>
<sequence length="405" mass="45727">MTPSAKCAPLLLTRVCRTWRACALMTSCLWTSFKLQSPMMENKAAFESLTSFASAWLEHSGAHPLSLSLTIPTIENARPPLSLSTHIPRCKDLQLSSPTSLYDDVPKSPMPHLETLSITFPRQRDFPESNLTTFEHSPHLRSLTIEDLTGKGLPRLVLPWSQLTDLRVEGWEPTKHWLEVLRDCTSLKSCTLTPGGEVFLVGGAPVPVTFPHMETLRLHPRRVLGFIYALDHFAAPALRHLEVSIPGHIVPLFRELAPLLKRSQCQLESLSVTGFRIDAFQDFITLCELMPSLKRLEIDGVGRFNFPSKQIFEALTRRADGHGCLLPRLEAFRLHLSVGPQDYPEDAVEEMLESRSSELREADIHLQRRQHDWVASLVNGGMRWYSEDFGGKVVKKDLDSDAMEY</sequence>
<feature type="signal peptide" evidence="1">
    <location>
        <begin position="1"/>
        <end position="23"/>
    </location>
</feature>
<dbReference type="OrthoDB" id="3365698at2759"/>
<accession>A0A5C3NHM0</accession>
<dbReference type="SUPFAM" id="SSF52047">
    <property type="entry name" value="RNI-like"/>
    <property type="match status" value="1"/>
</dbReference>
<keyword evidence="1" id="KW-0732">Signal</keyword>
<organism evidence="2 3">
    <name type="scientific">Heliocybe sulcata</name>
    <dbReference type="NCBI Taxonomy" id="5364"/>
    <lineage>
        <taxon>Eukaryota</taxon>
        <taxon>Fungi</taxon>
        <taxon>Dikarya</taxon>
        <taxon>Basidiomycota</taxon>
        <taxon>Agaricomycotina</taxon>
        <taxon>Agaricomycetes</taxon>
        <taxon>Gloeophyllales</taxon>
        <taxon>Gloeophyllaceae</taxon>
        <taxon>Heliocybe</taxon>
    </lineage>
</organism>
<reference evidence="2 3" key="1">
    <citation type="journal article" date="2019" name="Nat. Ecol. Evol.">
        <title>Megaphylogeny resolves global patterns of mushroom evolution.</title>
        <authorList>
            <person name="Varga T."/>
            <person name="Krizsan K."/>
            <person name="Foldi C."/>
            <person name="Dima B."/>
            <person name="Sanchez-Garcia M."/>
            <person name="Sanchez-Ramirez S."/>
            <person name="Szollosi G.J."/>
            <person name="Szarkandi J.G."/>
            <person name="Papp V."/>
            <person name="Albert L."/>
            <person name="Andreopoulos W."/>
            <person name="Angelini C."/>
            <person name="Antonin V."/>
            <person name="Barry K.W."/>
            <person name="Bougher N.L."/>
            <person name="Buchanan P."/>
            <person name="Buyck B."/>
            <person name="Bense V."/>
            <person name="Catcheside P."/>
            <person name="Chovatia M."/>
            <person name="Cooper J."/>
            <person name="Damon W."/>
            <person name="Desjardin D."/>
            <person name="Finy P."/>
            <person name="Geml J."/>
            <person name="Haridas S."/>
            <person name="Hughes K."/>
            <person name="Justo A."/>
            <person name="Karasinski D."/>
            <person name="Kautmanova I."/>
            <person name="Kiss B."/>
            <person name="Kocsube S."/>
            <person name="Kotiranta H."/>
            <person name="LaButti K.M."/>
            <person name="Lechner B.E."/>
            <person name="Liimatainen K."/>
            <person name="Lipzen A."/>
            <person name="Lukacs Z."/>
            <person name="Mihaltcheva S."/>
            <person name="Morgado L.N."/>
            <person name="Niskanen T."/>
            <person name="Noordeloos M.E."/>
            <person name="Ohm R.A."/>
            <person name="Ortiz-Santana B."/>
            <person name="Ovrebo C."/>
            <person name="Racz N."/>
            <person name="Riley R."/>
            <person name="Savchenko A."/>
            <person name="Shiryaev A."/>
            <person name="Soop K."/>
            <person name="Spirin V."/>
            <person name="Szebenyi C."/>
            <person name="Tomsovsky M."/>
            <person name="Tulloss R.E."/>
            <person name="Uehling J."/>
            <person name="Grigoriev I.V."/>
            <person name="Vagvolgyi C."/>
            <person name="Papp T."/>
            <person name="Martin F.M."/>
            <person name="Miettinen O."/>
            <person name="Hibbett D.S."/>
            <person name="Nagy L.G."/>
        </authorList>
    </citation>
    <scope>NUCLEOTIDE SEQUENCE [LARGE SCALE GENOMIC DNA]</scope>
    <source>
        <strain evidence="2 3">OMC1185</strain>
    </source>
</reference>
<feature type="chain" id="PRO_5022843126" description="F-box domain-containing protein" evidence="1">
    <location>
        <begin position="24"/>
        <end position="405"/>
    </location>
</feature>
<evidence type="ECO:0000256" key="1">
    <source>
        <dbReference type="SAM" id="SignalP"/>
    </source>
</evidence>
<dbReference type="InterPro" id="IPR032675">
    <property type="entry name" value="LRR_dom_sf"/>
</dbReference>